<dbReference type="EMBL" id="LS483250">
    <property type="protein sequence ID" value="SQD78269.1"/>
    <property type="molecule type" value="Genomic_DNA"/>
</dbReference>
<name>A0A330LNN7_9GAMM</name>
<feature type="transmembrane region" description="Helical" evidence="1">
    <location>
        <begin position="28"/>
        <end position="51"/>
    </location>
</feature>
<proteinExistence type="predicted"/>
<gene>
    <name evidence="2" type="ORF">MORIYA_1791</name>
</gene>
<keyword evidence="3" id="KW-1185">Reference proteome</keyword>
<protein>
    <submittedName>
        <fullName evidence="2">Uncharacterized protein</fullName>
    </submittedName>
</protein>
<evidence type="ECO:0000256" key="1">
    <source>
        <dbReference type="SAM" id="Phobius"/>
    </source>
</evidence>
<dbReference type="Gene3D" id="2.40.430.10">
    <property type="entry name" value="D-maltodextrin-binding protein, MBP"/>
    <property type="match status" value="1"/>
</dbReference>
<keyword evidence="1" id="KW-0472">Membrane</keyword>
<sequence length="63" mass="7060">MVTALRLKTVDLVLPNGHEIRMSGLRKFAAAAVLSALPITAVFLLAQRWFYLLLSLTFPRLSF</sequence>
<dbReference type="KEGG" id="mya:MORIYA_1791"/>
<accession>A0A330LNN7</accession>
<reference evidence="3" key="1">
    <citation type="submission" date="2018-05" db="EMBL/GenBank/DDBJ databases">
        <authorList>
            <person name="Cea G.-C."/>
            <person name="William W."/>
        </authorList>
    </citation>
    <scope>NUCLEOTIDE SEQUENCE [LARGE SCALE GENOMIC DNA]</scope>
    <source>
        <strain evidence="3">DB21MT 5</strain>
    </source>
</reference>
<keyword evidence="1" id="KW-0812">Transmembrane</keyword>
<keyword evidence="1" id="KW-1133">Transmembrane helix</keyword>
<organism evidence="2 3">
    <name type="scientific">Moritella yayanosii</name>
    <dbReference type="NCBI Taxonomy" id="69539"/>
    <lineage>
        <taxon>Bacteria</taxon>
        <taxon>Pseudomonadati</taxon>
        <taxon>Pseudomonadota</taxon>
        <taxon>Gammaproteobacteria</taxon>
        <taxon>Alteromonadales</taxon>
        <taxon>Moritellaceae</taxon>
        <taxon>Moritella</taxon>
    </lineage>
</organism>
<dbReference type="InterPro" id="IPR047103">
    <property type="entry name" value="MalF_P2_sf"/>
</dbReference>
<evidence type="ECO:0000313" key="2">
    <source>
        <dbReference type="EMBL" id="SQD78269.1"/>
    </source>
</evidence>
<evidence type="ECO:0000313" key="3">
    <source>
        <dbReference type="Proteomes" id="UP000250163"/>
    </source>
</evidence>
<dbReference type="AlphaFoldDB" id="A0A330LNN7"/>
<dbReference type="Proteomes" id="UP000250163">
    <property type="component" value="Chromosome MORIYA"/>
</dbReference>